<feature type="compositionally biased region" description="Basic and acidic residues" evidence="1">
    <location>
        <begin position="25"/>
        <end position="36"/>
    </location>
</feature>
<proteinExistence type="predicted"/>
<evidence type="ECO:0000256" key="1">
    <source>
        <dbReference type="SAM" id="MobiDB-lite"/>
    </source>
</evidence>
<dbReference type="GeneID" id="105001673"/>
<reference evidence="3" key="1">
    <citation type="submission" date="2025-08" db="UniProtKB">
        <authorList>
            <consortium name="RefSeq"/>
        </authorList>
    </citation>
    <scope>IDENTIFICATION</scope>
    <source>
        <tissue evidence="3">Blood</tissue>
    </source>
</reference>
<feature type="region of interest" description="Disordered" evidence="1">
    <location>
        <begin position="1"/>
        <end position="50"/>
    </location>
</feature>
<evidence type="ECO:0000313" key="2">
    <source>
        <dbReference type="Proteomes" id="UP000515208"/>
    </source>
</evidence>
<organism evidence="2 3">
    <name type="scientific">Bison bison bison</name>
    <name type="common">North American plains bison</name>
    <dbReference type="NCBI Taxonomy" id="43346"/>
    <lineage>
        <taxon>Eukaryota</taxon>
        <taxon>Metazoa</taxon>
        <taxon>Chordata</taxon>
        <taxon>Craniata</taxon>
        <taxon>Vertebrata</taxon>
        <taxon>Euteleostomi</taxon>
        <taxon>Mammalia</taxon>
        <taxon>Eutheria</taxon>
        <taxon>Laurasiatheria</taxon>
        <taxon>Artiodactyla</taxon>
        <taxon>Ruminantia</taxon>
        <taxon>Pecora</taxon>
        <taxon>Bovidae</taxon>
        <taxon>Bovinae</taxon>
        <taxon>Bison</taxon>
    </lineage>
</organism>
<keyword evidence="2" id="KW-1185">Reference proteome</keyword>
<sequence>MSPDGNRGRQQGAPRGPMGSVVRSPESRRPTAKRDVPVLSRPVTRPAAAPTWAQTPGLLVSSGAPHLPAPLVQVPPRPRPPQPRVRFPVRTSGLRSRKMAQTHKALPRLRRGWTGAAVSSGKRSLCPQGWTQGARLAMLRVGGARA</sequence>
<gene>
    <name evidence="3" type="primary">LOC105001673</name>
</gene>
<accession>A0A6P3IPX7</accession>
<dbReference type="RefSeq" id="XP_010856358.1">
    <property type="nucleotide sequence ID" value="XM_010858056.1"/>
</dbReference>
<name>A0A6P3IPX7_BISBB</name>
<feature type="region of interest" description="Disordered" evidence="1">
    <location>
        <begin position="69"/>
        <end position="104"/>
    </location>
</feature>
<evidence type="ECO:0000313" key="3">
    <source>
        <dbReference type="RefSeq" id="XP_010856358.1"/>
    </source>
</evidence>
<feature type="compositionally biased region" description="Basic residues" evidence="1">
    <location>
        <begin position="95"/>
        <end position="104"/>
    </location>
</feature>
<dbReference type="KEGG" id="bbis:105001673"/>
<dbReference type="AlphaFoldDB" id="A0A6P3IPX7"/>
<protein>
    <submittedName>
        <fullName evidence="3">SH3 domain-containing protein C23A1.17-like</fullName>
    </submittedName>
</protein>
<dbReference type="Proteomes" id="UP000515208">
    <property type="component" value="Unplaced"/>
</dbReference>
<feature type="compositionally biased region" description="Pro residues" evidence="1">
    <location>
        <begin position="73"/>
        <end position="83"/>
    </location>
</feature>